<dbReference type="PANTHER" id="PTHR24416">
    <property type="entry name" value="TYROSINE-PROTEIN KINASE RECEPTOR"/>
    <property type="match status" value="1"/>
</dbReference>
<gene>
    <name evidence="2" type="ORF">GBAR_LOCUS1585</name>
</gene>
<evidence type="ECO:0000313" key="2">
    <source>
        <dbReference type="EMBL" id="CAI7994972.1"/>
    </source>
</evidence>
<evidence type="ECO:0000313" key="3">
    <source>
        <dbReference type="Proteomes" id="UP001174909"/>
    </source>
</evidence>
<evidence type="ECO:0000259" key="1">
    <source>
        <dbReference type="Pfam" id="PF07714"/>
    </source>
</evidence>
<comment type="caution">
    <text evidence="2">The sequence shown here is derived from an EMBL/GenBank/DDBJ whole genome shotgun (WGS) entry which is preliminary data.</text>
</comment>
<reference evidence="2" key="1">
    <citation type="submission" date="2023-03" db="EMBL/GenBank/DDBJ databases">
        <authorList>
            <person name="Steffen K."/>
            <person name="Cardenas P."/>
        </authorList>
    </citation>
    <scope>NUCLEOTIDE SEQUENCE</scope>
</reference>
<feature type="domain" description="Serine-threonine/tyrosine-protein kinase catalytic" evidence="1">
    <location>
        <begin position="3"/>
        <end position="44"/>
    </location>
</feature>
<dbReference type="InterPro" id="IPR001245">
    <property type="entry name" value="Ser-Thr/Tyr_kinase_cat_dom"/>
</dbReference>
<dbReference type="AlphaFoldDB" id="A0AA35QY29"/>
<proteinExistence type="predicted"/>
<dbReference type="GO" id="GO:0004714">
    <property type="term" value="F:transmembrane receptor protein tyrosine kinase activity"/>
    <property type="evidence" value="ECO:0007669"/>
    <property type="project" value="TreeGrafter"/>
</dbReference>
<dbReference type="Gene3D" id="1.10.510.10">
    <property type="entry name" value="Transferase(Phosphotransferase) domain 1"/>
    <property type="match status" value="1"/>
</dbReference>
<keyword evidence="3" id="KW-1185">Reference proteome</keyword>
<organism evidence="2 3">
    <name type="scientific">Geodia barretti</name>
    <name type="common">Barrett's horny sponge</name>
    <dbReference type="NCBI Taxonomy" id="519541"/>
    <lineage>
        <taxon>Eukaryota</taxon>
        <taxon>Metazoa</taxon>
        <taxon>Porifera</taxon>
        <taxon>Demospongiae</taxon>
        <taxon>Heteroscleromorpha</taxon>
        <taxon>Tetractinellida</taxon>
        <taxon>Astrophorina</taxon>
        <taxon>Geodiidae</taxon>
        <taxon>Geodia</taxon>
    </lineage>
</organism>
<keyword evidence="2" id="KW-0808">Transferase</keyword>
<dbReference type="GO" id="GO:0005886">
    <property type="term" value="C:plasma membrane"/>
    <property type="evidence" value="ECO:0007669"/>
    <property type="project" value="TreeGrafter"/>
</dbReference>
<dbReference type="Pfam" id="PF07714">
    <property type="entry name" value="PK_Tyr_Ser-Thr"/>
    <property type="match status" value="1"/>
</dbReference>
<sequence length="50" mass="5605">MQWSFGVTCWEVFTCGAVPYPGLNPLNVPWELKLGCRLERPSSAVCSDEM</sequence>
<dbReference type="Proteomes" id="UP001174909">
    <property type="component" value="Unassembled WGS sequence"/>
</dbReference>
<dbReference type="InterPro" id="IPR011009">
    <property type="entry name" value="Kinase-like_dom_sf"/>
</dbReference>
<protein>
    <submittedName>
        <fullName evidence="2">Proto-oncogene tyrosine-protein kinase receptor Ret</fullName>
    </submittedName>
</protein>
<accession>A0AA35QY29</accession>
<dbReference type="InterPro" id="IPR050122">
    <property type="entry name" value="RTK"/>
</dbReference>
<name>A0AA35QY29_GEOBA</name>
<keyword evidence="2" id="KW-0675">Receptor</keyword>
<dbReference type="PANTHER" id="PTHR24416:SF611">
    <property type="entry name" value="TYROSINE-PROTEIN KINASE TRANSMEMBRANE RECEPTOR ROR"/>
    <property type="match status" value="1"/>
</dbReference>
<dbReference type="GO" id="GO:0007169">
    <property type="term" value="P:cell surface receptor protein tyrosine kinase signaling pathway"/>
    <property type="evidence" value="ECO:0007669"/>
    <property type="project" value="TreeGrafter"/>
</dbReference>
<dbReference type="EMBL" id="CASHTH010000236">
    <property type="protein sequence ID" value="CAI7994972.1"/>
    <property type="molecule type" value="Genomic_DNA"/>
</dbReference>
<keyword evidence="2" id="KW-0418">Kinase</keyword>
<dbReference type="SUPFAM" id="SSF56112">
    <property type="entry name" value="Protein kinase-like (PK-like)"/>
    <property type="match status" value="1"/>
</dbReference>
<dbReference type="GO" id="GO:0043235">
    <property type="term" value="C:receptor complex"/>
    <property type="evidence" value="ECO:0007669"/>
    <property type="project" value="TreeGrafter"/>
</dbReference>